<keyword evidence="1 4" id="KW-0732">Signal</keyword>
<dbReference type="PANTHER" id="PTHR35038:SF5">
    <property type="entry name" value="CYTOCHROME C-TYPE PROTEIN NRFB"/>
    <property type="match status" value="1"/>
</dbReference>
<protein>
    <recommendedName>
        <fullName evidence="5">Cytochrome c-552/4 domain-containing protein</fullName>
    </recommendedName>
</protein>
<dbReference type="AlphaFoldDB" id="A0A934QK98"/>
<dbReference type="InterPro" id="IPR051829">
    <property type="entry name" value="Multiheme_Cytochr_ET"/>
</dbReference>
<keyword evidence="7" id="KW-1185">Reference proteome</keyword>
<feature type="domain" description="Cytochrome c-552/4" evidence="5">
    <location>
        <begin position="69"/>
        <end position="148"/>
    </location>
</feature>
<feature type="chain" id="PRO_5036944975" description="Cytochrome c-552/4 domain-containing protein" evidence="4">
    <location>
        <begin position="32"/>
        <end position="544"/>
    </location>
</feature>
<name>A0A934QK98_9PROT</name>
<dbReference type="PROSITE" id="PS51318">
    <property type="entry name" value="TAT"/>
    <property type="match status" value="1"/>
</dbReference>
<reference evidence="6" key="2">
    <citation type="journal article" date="2020" name="Microorganisms">
        <title>Osmotic Adaptation and Compatible Solute Biosynthesis of Phototrophic Bacteria as Revealed from Genome Analyses.</title>
        <authorList>
            <person name="Imhoff J.F."/>
            <person name="Rahn T."/>
            <person name="Kunzel S."/>
            <person name="Keller A."/>
            <person name="Neulinger S.C."/>
        </authorList>
    </citation>
    <scope>NUCLEOTIDE SEQUENCE</scope>
    <source>
        <strain evidence="6">DSM 9154</strain>
    </source>
</reference>
<feature type="region of interest" description="Disordered" evidence="2">
    <location>
        <begin position="28"/>
        <end position="48"/>
    </location>
</feature>
<evidence type="ECO:0000259" key="5">
    <source>
        <dbReference type="Pfam" id="PF13435"/>
    </source>
</evidence>
<reference evidence="6" key="1">
    <citation type="submission" date="2017-08" db="EMBL/GenBank/DDBJ databases">
        <authorList>
            <person name="Imhoff J.F."/>
            <person name="Rahn T."/>
            <person name="Kuenzel S."/>
            <person name="Neulinger S.C."/>
        </authorList>
    </citation>
    <scope>NUCLEOTIDE SEQUENCE</scope>
    <source>
        <strain evidence="6">DSM 9154</strain>
    </source>
</reference>
<evidence type="ECO:0000313" key="6">
    <source>
        <dbReference type="EMBL" id="MBK1698252.1"/>
    </source>
</evidence>
<dbReference type="PANTHER" id="PTHR35038">
    <property type="entry name" value="DISSIMILATORY SULFITE REDUCTASE SIRA"/>
    <property type="match status" value="1"/>
</dbReference>
<comment type="caution">
    <text evidence="6">The sequence shown here is derived from an EMBL/GenBank/DDBJ whole genome shotgun (WGS) entry which is preliminary data.</text>
</comment>
<dbReference type="EMBL" id="NRRE01000026">
    <property type="protein sequence ID" value="MBK1698252.1"/>
    <property type="molecule type" value="Genomic_DNA"/>
</dbReference>
<keyword evidence="3" id="KW-0472">Membrane</keyword>
<evidence type="ECO:0000313" key="7">
    <source>
        <dbReference type="Proteomes" id="UP000778970"/>
    </source>
</evidence>
<sequence length="544" mass="60001">MPPRRTRRIRLAGLAISLLAAAATLPQVASAKDGQQPAPTPARDVSTADHSKFEALQGDFDSGREVTRACLECHTEAGHQVRQSIHWTWDYTNPDTGQQLGKRHVLNNFCTNVRTNEPRCTSCHTGYGWEDASFDFSDDTRVDCLVCHDTTGTYHKAPKDAGRVLETATTVHGKTLTPPDLGKVARNVGPPDVASCGSCHFNGGGGDGSKHGDLDSSLIDAPRSLDVHMSPEGGDMACQDCHVASGHELAGGRYDMTARDMHGTGKPGIRRQAATCESCHGVDVHDDGSYVARTLNQHSDRVACQTCHIPEIARGGVQTKTWWDWSKAGRLAEDGSRIHETNADGRISYWTRWGEIEWREDYIPSYAWFDGDMRYTEATDKIDPESVVAINSFAGGPEDSDARIWPFKIMRGKQPYDAKRDRLVLMQLFGQDDTAYWKNLEWEPAIETAMAAEGLPFSGEVGFVETKMYWPITHMVAPADQAVGCADCHSQDSRLTGLDSFYIAGRDAPAWLDRIGWLAVLATFAGVLGHASLRAFFRYRRRAR</sequence>
<dbReference type="InterPro" id="IPR024673">
    <property type="entry name" value="Octahem_Cyt_c"/>
</dbReference>
<proteinExistence type="predicted"/>
<feature type="transmembrane region" description="Helical" evidence="3">
    <location>
        <begin position="515"/>
        <end position="537"/>
    </location>
</feature>
<keyword evidence="3" id="KW-1133">Transmembrane helix</keyword>
<dbReference type="GO" id="GO:0016491">
    <property type="term" value="F:oxidoreductase activity"/>
    <property type="evidence" value="ECO:0007669"/>
    <property type="project" value="TreeGrafter"/>
</dbReference>
<evidence type="ECO:0000256" key="1">
    <source>
        <dbReference type="ARBA" id="ARBA00022729"/>
    </source>
</evidence>
<dbReference type="NCBIfam" id="TIGR04315">
    <property type="entry name" value="octaheme_Shew"/>
    <property type="match status" value="1"/>
</dbReference>
<dbReference type="PIRSF" id="PIRSF039014">
    <property type="entry name" value="OTR_cyc"/>
    <property type="match status" value="1"/>
</dbReference>
<evidence type="ECO:0000256" key="2">
    <source>
        <dbReference type="SAM" id="MobiDB-lite"/>
    </source>
</evidence>
<feature type="signal peptide" evidence="4">
    <location>
        <begin position="1"/>
        <end position="31"/>
    </location>
</feature>
<dbReference type="Pfam" id="PF11783">
    <property type="entry name" value="Cytochrome_cB"/>
    <property type="match status" value="1"/>
</dbReference>
<dbReference type="Proteomes" id="UP000778970">
    <property type="component" value="Unassembled WGS sequence"/>
</dbReference>
<accession>A0A934QK98</accession>
<dbReference type="InterPro" id="IPR006311">
    <property type="entry name" value="TAT_signal"/>
</dbReference>
<evidence type="ECO:0000256" key="4">
    <source>
        <dbReference type="SAM" id="SignalP"/>
    </source>
</evidence>
<dbReference type="Pfam" id="PF13435">
    <property type="entry name" value="Cytochrome_C554"/>
    <property type="match status" value="1"/>
</dbReference>
<keyword evidence="3" id="KW-0812">Transmembrane</keyword>
<dbReference type="RefSeq" id="WP_037256065.1">
    <property type="nucleotide sequence ID" value="NZ_NRRE01000026.1"/>
</dbReference>
<dbReference type="SUPFAM" id="SSF48695">
    <property type="entry name" value="Multiheme cytochromes"/>
    <property type="match status" value="1"/>
</dbReference>
<gene>
    <name evidence="6" type="ORF">CKO21_13470</name>
</gene>
<organism evidence="6 7">
    <name type="scientific">Rhodovibrio salinarum</name>
    <dbReference type="NCBI Taxonomy" id="1087"/>
    <lineage>
        <taxon>Bacteria</taxon>
        <taxon>Pseudomonadati</taxon>
        <taxon>Pseudomonadota</taxon>
        <taxon>Alphaproteobacteria</taxon>
        <taxon>Rhodospirillales</taxon>
        <taxon>Rhodovibrionaceae</taxon>
        <taxon>Rhodovibrio</taxon>
    </lineage>
</organism>
<dbReference type="InterPro" id="IPR023155">
    <property type="entry name" value="Cyt_c-552/4"/>
</dbReference>
<dbReference type="InterPro" id="IPR036280">
    <property type="entry name" value="Multihaem_cyt_sf"/>
</dbReference>
<dbReference type="Gene3D" id="1.10.1130.10">
    <property type="entry name" value="Flavocytochrome C3, Chain A"/>
    <property type="match status" value="2"/>
</dbReference>
<evidence type="ECO:0000256" key="3">
    <source>
        <dbReference type="SAM" id="Phobius"/>
    </source>
</evidence>